<reference evidence="2 3" key="1">
    <citation type="submission" date="2015-04" db="EMBL/GenBank/DDBJ databases">
        <title>Complete genome sequence of Schizopora paradoxa KUC8140, a cosmopolitan wood degrader in East Asia.</title>
        <authorList>
            <consortium name="DOE Joint Genome Institute"/>
            <person name="Min B."/>
            <person name="Park H."/>
            <person name="Jang Y."/>
            <person name="Kim J.-J."/>
            <person name="Kim K.H."/>
            <person name="Pangilinan J."/>
            <person name="Lipzen A."/>
            <person name="Riley R."/>
            <person name="Grigoriev I.V."/>
            <person name="Spatafora J.W."/>
            <person name="Choi I.-G."/>
        </authorList>
    </citation>
    <scope>NUCLEOTIDE SEQUENCE [LARGE SCALE GENOMIC DNA]</scope>
    <source>
        <strain evidence="2 3">KUC8140</strain>
    </source>
</reference>
<feature type="region of interest" description="Disordered" evidence="1">
    <location>
        <begin position="388"/>
        <end position="418"/>
    </location>
</feature>
<organism evidence="2 3">
    <name type="scientific">Schizopora paradoxa</name>
    <dbReference type="NCBI Taxonomy" id="27342"/>
    <lineage>
        <taxon>Eukaryota</taxon>
        <taxon>Fungi</taxon>
        <taxon>Dikarya</taxon>
        <taxon>Basidiomycota</taxon>
        <taxon>Agaricomycotina</taxon>
        <taxon>Agaricomycetes</taxon>
        <taxon>Hymenochaetales</taxon>
        <taxon>Schizoporaceae</taxon>
        <taxon>Schizopora</taxon>
    </lineage>
</organism>
<name>A0A0H2RR24_9AGAM</name>
<feature type="compositionally biased region" description="Low complexity" evidence="1">
    <location>
        <begin position="25"/>
        <end position="39"/>
    </location>
</feature>
<evidence type="ECO:0000313" key="2">
    <source>
        <dbReference type="EMBL" id="KLO07296.1"/>
    </source>
</evidence>
<sequence length="418" mass="48076">MVNSGMDNSKDGSYDSFFTEEGDSDSTLVPTSTSPSLFSDGRKVDESSTRRSRYSFSPEDSKPHRQARRQSRISSLFSDAVDRGVKQLTRGVREMRCAKAEKPMASLSLWLFESQTCEKQRACEVLLHYAQSETPAIQCRAFCEIMNRVVRLPSLRRTFEDYCLSRGQSIKSTTSSWRRSGVRYDAEWEHFYCLVTLCLDTGPLMDAAVQLNLKYRNSNFDCFRSLLLCCREQPDALLALEFMNLFWNGNGAIIYLKTQDVIAALNFASAIRARFEVATSDRPSLCFPDFNFDWVVRCFMQNMWEFASSMTYVEEGDFGKKGDGRDSMAIWSEMYRIHCASRTEVGKRLTPNVCKECPVEWKFECVRRLPLPGQVEMRDRLMRLGDVSPQTRYSDEHHPPSRNSEKKRASKRISNLFG</sequence>
<feature type="compositionally biased region" description="Basic and acidic residues" evidence="1">
    <location>
        <begin position="40"/>
        <end position="49"/>
    </location>
</feature>
<dbReference type="Proteomes" id="UP000053477">
    <property type="component" value="Unassembled WGS sequence"/>
</dbReference>
<accession>A0A0H2RR24</accession>
<proteinExistence type="predicted"/>
<feature type="compositionally biased region" description="Basic and acidic residues" evidence="1">
    <location>
        <begin position="393"/>
        <end position="407"/>
    </location>
</feature>
<evidence type="ECO:0000256" key="1">
    <source>
        <dbReference type="SAM" id="MobiDB-lite"/>
    </source>
</evidence>
<evidence type="ECO:0000313" key="3">
    <source>
        <dbReference type="Proteomes" id="UP000053477"/>
    </source>
</evidence>
<feature type="region of interest" description="Disordered" evidence="1">
    <location>
        <begin position="1"/>
        <end position="71"/>
    </location>
</feature>
<protein>
    <submittedName>
        <fullName evidence="2">Uncharacterized protein</fullName>
    </submittedName>
</protein>
<dbReference type="EMBL" id="KQ086148">
    <property type="protein sequence ID" value="KLO07296.1"/>
    <property type="molecule type" value="Genomic_DNA"/>
</dbReference>
<keyword evidence="3" id="KW-1185">Reference proteome</keyword>
<dbReference type="InParanoid" id="A0A0H2RR24"/>
<gene>
    <name evidence="2" type="ORF">SCHPADRAFT_945392</name>
</gene>
<dbReference type="AlphaFoldDB" id="A0A0H2RR24"/>